<keyword evidence="8" id="KW-1133">Transmembrane helix</keyword>
<comment type="similarity">
    <text evidence="2">Belongs to the cytochrome P450 family.</text>
</comment>
<evidence type="ECO:0000256" key="1">
    <source>
        <dbReference type="ARBA" id="ARBA00001971"/>
    </source>
</evidence>
<dbReference type="Proteomes" id="UP001251528">
    <property type="component" value="Unassembled WGS sequence"/>
</dbReference>
<dbReference type="PRINTS" id="PR00465">
    <property type="entry name" value="EP450IV"/>
</dbReference>
<dbReference type="AlphaFoldDB" id="A0AAJ0FYN4"/>
<evidence type="ECO:0008006" key="11">
    <source>
        <dbReference type="Google" id="ProtNLM"/>
    </source>
</evidence>
<keyword evidence="8" id="KW-0812">Transmembrane</keyword>
<evidence type="ECO:0000256" key="4">
    <source>
        <dbReference type="ARBA" id="ARBA00022723"/>
    </source>
</evidence>
<keyword evidence="3 7" id="KW-0349">Heme</keyword>
<evidence type="ECO:0000256" key="6">
    <source>
        <dbReference type="ARBA" id="ARBA00023033"/>
    </source>
</evidence>
<accession>A0AAJ0FYN4</accession>
<evidence type="ECO:0000313" key="10">
    <source>
        <dbReference type="Proteomes" id="UP001251528"/>
    </source>
</evidence>
<dbReference type="GO" id="GO:0005506">
    <property type="term" value="F:iron ion binding"/>
    <property type="evidence" value="ECO:0007669"/>
    <property type="project" value="InterPro"/>
</dbReference>
<organism evidence="9 10">
    <name type="scientific">Conoideocrella luteorostrata</name>
    <dbReference type="NCBI Taxonomy" id="1105319"/>
    <lineage>
        <taxon>Eukaryota</taxon>
        <taxon>Fungi</taxon>
        <taxon>Dikarya</taxon>
        <taxon>Ascomycota</taxon>
        <taxon>Pezizomycotina</taxon>
        <taxon>Sordariomycetes</taxon>
        <taxon>Hypocreomycetidae</taxon>
        <taxon>Hypocreales</taxon>
        <taxon>Clavicipitaceae</taxon>
        <taxon>Conoideocrella</taxon>
    </lineage>
</organism>
<protein>
    <recommendedName>
        <fullName evidence="11">Cytochrome P450</fullName>
    </recommendedName>
</protein>
<comment type="caution">
    <text evidence="9">The sequence shown here is derived from an EMBL/GenBank/DDBJ whole genome shotgun (WGS) entry which is preliminary data.</text>
</comment>
<reference evidence="9" key="1">
    <citation type="submission" date="2023-06" db="EMBL/GenBank/DDBJ databases">
        <title>Conoideocrella luteorostrata (Hypocreales: Clavicipitaceae), a potential biocontrol fungus for elongate hemlock scale in United States Christmas tree production areas.</title>
        <authorList>
            <person name="Barrett H."/>
            <person name="Lovett B."/>
            <person name="Macias A.M."/>
            <person name="Stajich J.E."/>
            <person name="Kasson M.T."/>
        </authorList>
    </citation>
    <scope>NUCLEOTIDE SEQUENCE</scope>
    <source>
        <strain evidence="9">ARSEF 14590</strain>
    </source>
</reference>
<gene>
    <name evidence="9" type="ORF">QQS21_005967</name>
</gene>
<dbReference type="GO" id="GO:0016705">
    <property type="term" value="F:oxidoreductase activity, acting on paired donors, with incorporation or reduction of molecular oxygen"/>
    <property type="evidence" value="ECO:0007669"/>
    <property type="project" value="InterPro"/>
</dbReference>
<dbReference type="EMBL" id="JASWJB010000105">
    <property type="protein sequence ID" value="KAK2597419.1"/>
    <property type="molecule type" value="Genomic_DNA"/>
</dbReference>
<evidence type="ECO:0000256" key="2">
    <source>
        <dbReference type="ARBA" id="ARBA00010617"/>
    </source>
</evidence>
<evidence type="ECO:0000256" key="5">
    <source>
        <dbReference type="ARBA" id="ARBA00023004"/>
    </source>
</evidence>
<evidence type="ECO:0000256" key="8">
    <source>
        <dbReference type="SAM" id="Phobius"/>
    </source>
</evidence>
<evidence type="ECO:0000256" key="7">
    <source>
        <dbReference type="PIRSR" id="PIRSR602403-1"/>
    </source>
</evidence>
<dbReference type="InterPro" id="IPR050529">
    <property type="entry name" value="CYP450_sterol_14alpha_dmase"/>
</dbReference>
<evidence type="ECO:0000256" key="3">
    <source>
        <dbReference type="ARBA" id="ARBA00022617"/>
    </source>
</evidence>
<keyword evidence="5 7" id="KW-0408">Iron</keyword>
<comment type="cofactor">
    <cofactor evidence="1 7">
        <name>heme</name>
        <dbReference type="ChEBI" id="CHEBI:30413"/>
    </cofactor>
</comment>
<feature type="transmembrane region" description="Helical" evidence="8">
    <location>
        <begin position="273"/>
        <end position="302"/>
    </location>
</feature>
<dbReference type="GO" id="GO:0020037">
    <property type="term" value="F:heme binding"/>
    <property type="evidence" value="ECO:0007669"/>
    <property type="project" value="InterPro"/>
</dbReference>
<keyword evidence="4 7" id="KW-0479">Metal-binding</keyword>
<keyword evidence="10" id="KW-1185">Reference proteome</keyword>
<dbReference type="InterPro" id="IPR036396">
    <property type="entry name" value="Cyt_P450_sf"/>
</dbReference>
<dbReference type="SUPFAM" id="SSF48264">
    <property type="entry name" value="Cytochrome P450"/>
    <property type="match status" value="1"/>
</dbReference>
<keyword evidence="6" id="KW-0560">Oxidoreductase</keyword>
<dbReference type="PANTHER" id="PTHR24304">
    <property type="entry name" value="CYTOCHROME P450 FAMILY 7"/>
    <property type="match status" value="1"/>
</dbReference>
<dbReference type="Gene3D" id="1.10.630.10">
    <property type="entry name" value="Cytochrome P450"/>
    <property type="match status" value="1"/>
</dbReference>
<name>A0AAJ0FYN4_9HYPO</name>
<feature type="binding site" description="axial binding residue" evidence="7">
    <location>
        <position position="439"/>
    </location>
    <ligand>
        <name>heme</name>
        <dbReference type="ChEBI" id="CHEBI:30413"/>
    </ligand>
    <ligandPart>
        <name>Fe</name>
        <dbReference type="ChEBI" id="CHEBI:18248"/>
    </ligandPart>
</feature>
<dbReference type="InterPro" id="IPR001128">
    <property type="entry name" value="Cyt_P450"/>
</dbReference>
<keyword evidence="8" id="KW-0472">Membrane</keyword>
<proteinExistence type="inferred from homology"/>
<dbReference type="InterPro" id="IPR002403">
    <property type="entry name" value="Cyt_P450_E_grp-IV"/>
</dbReference>
<keyword evidence="6" id="KW-0503">Monooxygenase</keyword>
<dbReference type="GO" id="GO:0004497">
    <property type="term" value="F:monooxygenase activity"/>
    <property type="evidence" value="ECO:0007669"/>
    <property type="project" value="UniProtKB-KW"/>
</dbReference>
<dbReference type="PANTHER" id="PTHR24304:SF2">
    <property type="entry name" value="24-HYDROXYCHOLESTEROL 7-ALPHA-HYDROXYLASE"/>
    <property type="match status" value="1"/>
</dbReference>
<dbReference type="Pfam" id="PF00067">
    <property type="entry name" value="p450"/>
    <property type="match status" value="1"/>
</dbReference>
<feature type="transmembrane region" description="Helical" evidence="8">
    <location>
        <begin position="14"/>
        <end position="35"/>
    </location>
</feature>
<sequence length="502" mass="56290">MAIILSTLAAPQNWPASVLILAITTLTILLTRLLSRPAWPSQAPKPISSWPVFGSLGFFRQRWSFLQKGSTTTPSGQFSFFYGPHSIVALSGTAARKTFFTSRSLDINEGFAALFSAAPSIEHLYEGEGTVNSHFVGLFKHFTHRDRLEANLHNLINDCVPAFENIDISVPIDPFESLYRLVYQLTLRTLGTNDVADDPKLTDETLGIFMTLDDSSALEVMFPGMPFPSKLSKMWAGAKLHMIFSKIMKDRRTTGRVEDDAMQSMMDAGDSDIIISAFIMAALFAGLINTGVNAAWILLFLAKNEEWYQKIRDEVDTSIAKHRYSEDESRATVLSRLTMDDWEKEFPLIDLCLRESIRLTMPGATFRKNIGGKDIKIDNSDEIIPKNTFAVYPVADIHLNPDIYTDPHTWDPSRYLPERAEDQKTGHAYLGWGTGLHPCLGMRFAKLEIAICMAMFFAFFDFDIVDKHGNNAGSAKLPALNHNNISSKRQPGEAWLKCRSRT</sequence>
<dbReference type="CDD" id="cd00302">
    <property type="entry name" value="cytochrome_P450"/>
    <property type="match status" value="1"/>
</dbReference>
<evidence type="ECO:0000313" key="9">
    <source>
        <dbReference type="EMBL" id="KAK2597419.1"/>
    </source>
</evidence>